<name>A0AAD9YUK9_COLKA</name>
<evidence type="ECO:0000313" key="4">
    <source>
        <dbReference type="Proteomes" id="UP001281614"/>
    </source>
</evidence>
<keyword evidence="4" id="KW-1185">Reference proteome</keyword>
<feature type="compositionally biased region" description="Basic and acidic residues" evidence="2">
    <location>
        <begin position="113"/>
        <end position="135"/>
    </location>
</feature>
<sequence length="312" mass="34141">MEDEDADEERGSSSKNAAASTHEDETTDTSSRAYSNTSESASGREGRNLLAQENDADETIEDSTGLHRPEPSPGNNVGDIEENLSSLSLEPDLAQSHIDGSRGIDTEVSEQELLLKREMDHPSESSRRGSGDSEFKGLISPETGPLKREIPEIPSDATLGSETDTDAGKQKKLPSIPEMDDIEDASIVSTKGSEIGTEDGSRGDQKYRRPFNATSQPATAADMDRSAQAYFDLHKAHLSLKAEWARLRDEVRDVNARFTALTNTVEVLEDDKEKLIREKRLIKYDNDKLKEELRTLRKSAGSSAQASVEGSS</sequence>
<evidence type="ECO:0000313" key="3">
    <source>
        <dbReference type="EMBL" id="KAK2780330.1"/>
    </source>
</evidence>
<dbReference type="Proteomes" id="UP001281614">
    <property type="component" value="Unassembled WGS sequence"/>
</dbReference>
<protein>
    <submittedName>
        <fullName evidence="3">Uncharacterized protein</fullName>
    </submittedName>
</protein>
<keyword evidence="1" id="KW-0175">Coiled coil</keyword>
<comment type="caution">
    <text evidence="3">The sequence shown here is derived from an EMBL/GenBank/DDBJ whole genome shotgun (WGS) entry which is preliminary data.</text>
</comment>
<proteinExistence type="predicted"/>
<evidence type="ECO:0000256" key="1">
    <source>
        <dbReference type="SAM" id="Coils"/>
    </source>
</evidence>
<accession>A0AAD9YUK9</accession>
<organism evidence="3 4">
    <name type="scientific">Colletotrichum kahawae</name>
    <name type="common">Coffee berry disease fungus</name>
    <dbReference type="NCBI Taxonomy" id="34407"/>
    <lineage>
        <taxon>Eukaryota</taxon>
        <taxon>Fungi</taxon>
        <taxon>Dikarya</taxon>
        <taxon>Ascomycota</taxon>
        <taxon>Pezizomycotina</taxon>
        <taxon>Sordariomycetes</taxon>
        <taxon>Hypocreomycetidae</taxon>
        <taxon>Glomerellales</taxon>
        <taxon>Glomerellaceae</taxon>
        <taxon>Colletotrichum</taxon>
        <taxon>Colletotrichum gloeosporioides species complex</taxon>
    </lineage>
</organism>
<dbReference type="EMBL" id="VYYT01000001">
    <property type="protein sequence ID" value="KAK2780330.1"/>
    <property type="molecule type" value="Genomic_DNA"/>
</dbReference>
<evidence type="ECO:0000256" key="2">
    <source>
        <dbReference type="SAM" id="MobiDB-lite"/>
    </source>
</evidence>
<dbReference type="AlphaFoldDB" id="A0AAD9YUK9"/>
<feature type="coiled-coil region" evidence="1">
    <location>
        <begin position="258"/>
        <end position="292"/>
    </location>
</feature>
<feature type="region of interest" description="Disordered" evidence="2">
    <location>
        <begin position="1"/>
        <end position="220"/>
    </location>
</feature>
<gene>
    <name evidence="3" type="ORF">CKAH01_00274</name>
</gene>
<reference evidence="3" key="1">
    <citation type="submission" date="2023-02" db="EMBL/GenBank/DDBJ databases">
        <title>Colletotrichum kahawae CIFC_Que2 genome sequencing and assembly.</title>
        <authorList>
            <person name="Baroncelli R."/>
        </authorList>
    </citation>
    <scope>NUCLEOTIDE SEQUENCE</scope>
    <source>
        <strain evidence="3">CIFC_Que2</strain>
    </source>
</reference>
<feature type="compositionally biased region" description="Polar residues" evidence="2">
    <location>
        <begin position="32"/>
        <end position="41"/>
    </location>
</feature>